<protein>
    <submittedName>
        <fullName evidence="1">Uncharacterized protein</fullName>
    </submittedName>
</protein>
<accession>A0A381PR44</accession>
<feature type="non-terminal residue" evidence="1">
    <location>
        <position position="1"/>
    </location>
</feature>
<dbReference type="EMBL" id="UINC01001051">
    <property type="protein sequence ID" value="SUZ69084.1"/>
    <property type="molecule type" value="Genomic_DNA"/>
</dbReference>
<proteinExistence type="predicted"/>
<dbReference type="AlphaFoldDB" id="A0A381PR44"/>
<name>A0A381PR44_9ZZZZ</name>
<gene>
    <name evidence="1" type="ORF">METZ01_LOCUS21938</name>
</gene>
<reference evidence="1" key="1">
    <citation type="submission" date="2018-05" db="EMBL/GenBank/DDBJ databases">
        <authorList>
            <person name="Lanie J.A."/>
            <person name="Ng W.-L."/>
            <person name="Kazmierczak K.M."/>
            <person name="Andrzejewski T.M."/>
            <person name="Davidsen T.M."/>
            <person name="Wayne K.J."/>
            <person name="Tettelin H."/>
            <person name="Glass J.I."/>
            <person name="Rusch D."/>
            <person name="Podicherti R."/>
            <person name="Tsui H.-C.T."/>
            <person name="Winkler M.E."/>
        </authorList>
    </citation>
    <scope>NUCLEOTIDE SEQUENCE</scope>
</reference>
<sequence>VTDNMNYYEELGHGMVTVLVEKKTKDTILDKFESIIHLNYENTIIYKAILTLASLHPNFSYIFTSNYNSYVVIY</sequence>
<organism evidence="1">
    <name type="scientific">marine metagenome</name>
    <dbReference type="NCBI Taxonomy" id="408172"/>
    <lineage>
        <taxon>unclassified sequences</taxon>
        <taxon>metagenomes</taxon>
        <taxon>ecological metagenomes</taxon>
    </lineage>
</organism>
<evidence type="ECO:0000313" key="1">
    <source>
        <dbReference type="EMBL" id="SUZ69084.1"/>
    </source>
</evidence>